<feature type="region of interest" description="Disordered" evidence="1">
    <location>
        <begin position="274"/>
        <end position="361"/>
    </location>
</feature>
<dbReference type="AlphaFoldDB" id="A0A6A4WXQ4"/>
<dbReference type="SMART" id="SM00355">
    <property type="entry name" value="ZnF_C2H2"/>
    <property type="match status" value="2"/>
</dbReference>
<feature type="region of interest" description="Disordered" evidence="1">
    <location>
        <begin position="1"/>
        <end position="22"/>
    </location>
</feature>
<dbReference type="PROSITE" id="PS00028">
    <property type="entry name" value="ZINC_FINGER_C2H2_1"/>
    <property type="match status" value="1"/>
</dbReference>
<accession>A0A6A4WXQ4</accession>
<feature type="compositionally biased region" description="Basic and acidic residues" evidence="1">
    <location>
        <begin position="250"/>
        <end position="259"/>
    </location>
</feature>
<dbReference type="EMBL" id="VIIS01000592">
    <property type="protein sequence ID" value="KAF0307228.1"/>
    <property type="molecule type" value="Genomic_DNA"/>
</dbReference>
<dbReference type="Proteomes" id="UP000440578">
    <property type="component" value="Unassembled WGS sequence"/>
</dbReference>
<feature type="compositionally biased region" description="Polar residues" evidence="1">
    <location>
        <begin position="85"/>
        <end position="95"/>
    </location>
</feature>
<proteinExistence type="predicted"/>
<feature type="compositionally biased region" description="Gly residues" evidence="1">
    <location>
        <begin position="231"/>
        <end position="240"/>
    </location>
</feature>
<feature type="compositionally biased region" description="Pro residues" evidence="1">
    <location>
        <begin position="324"/>
        <end position="334"/>
    </location>
</feature>
<keyword evidence="4" id="KW-1185">Reference proteome</keyword>
<reference evidence="3 4" key="1">
    <citation type="submission" date="2019-07" db="EMBL/GenBank/DDBJ databases">
        <title>Draft genome assembly of a fouling barnacle, Amphibalanus amphitrite (Darwin, 1854): The first reference genome for Thecostraca.</title>
        <authorList>
            <person name="Kim W."/>
        </authorList>
    </citation>
    <scope>NUCLEOTIDE SEQUENCE [LARGE SCALE GENOMIC DNA]</scope>
    <source>
        <strain evidence="3">SNU_AA5</strain>
        <tissue evidence="3">Soma without cirri and trophi</tissue>
    </source>
</reference>
<feature type="region of interest" description="Disordered" evidence="1">
    <location>
        <begin position="173"/>
        <end position="260"/>
    </location>
</feature>
<sequence length="470" mass="50417">MPAPCGGRSGALPPPPRLPQRRNVDDLIRDLQRINLSQCLDQLNTDISQLNQMEHQLGSWTGLYVRCPGPEPDDLGHDPADKKSSSGYSTESASPPDSRDISDEAAGVCVDGACCETEVKRRLSDDEDDAGFVREFGDLAAARPRYHSVRLLGTGGGPLKFSSPRAPAGVEGFRPAAASTPAPAPGSVRTPRSPKTLRFAATAELIAPDSPSRRQVASGAPRPGILRSSGRHGGGGGAVGRQGAPSGAQARRESAERVTRAVSALSRLDAELNGSVGRTYGTGQFVSPRRRASPGPRPPPPLDPLVLVRTATDTEESDTEGADLPPPPPPPPPADSGEPDPVRWRRSKPAPPPPQLRPPRRKLAWLLSCASRRRRPSPPSAYLSAPPPAAAPSAALFKCNLCKARFPEHVLLVAHVHERHVRVQVRPKYSCGLCPARFYASRFLAKHCSYHHAAAGDRRTQQYVRIRRIV</sequence>
<evidence type="ECO:0000313" key="3">
    <source>
        <dbReference type="EMBL" id="KAF0307228.1"/>
    </source>
</evidence>
<evidence type="ECO:0000259" key="2">
    <source>
        <dbReference type="PROSITE" id="PS00028"/>
    </source>
</evidence>
<feature type="domain" description="C2H2-type" evidence="2">
    <location>
        <begin position="399"/>
        <end position="420"/>
    </location>
</feature>
<evidence type="ECO:0000256" key="1">
    <source>
        <dbReference type="SAM" id="MobiDB-lite"/>
    </source>
</evidence>
<evidence type="ECO:0000313" key="4">
    <source>
        <dbReference type="Proteomes" id="UP000440578"/>
    </source>
</evidence>
<gene>
    <name evidence="3" type="ORF">FJT64_002312</name>
</gene>
<feature type="region of interest" description="Disordered" evidence="1">
    <location>
        <begin position="68"/>
        <end position="103"/>
    </location>
</feature>
<feature type="compositionally biased region" description="Basic and acidic residues" evidence="1">
    <location>
        <begin position="74"/>
        <end position="84"/>
    </location>
</feature>
<name>A0A6A4WXQ4_AMPAM</name>
<comment type="caution">
    <text evidence="3">The sequence shown here is derived from an EMBL/GenBank/DDBJ whole genome shotgun (WGS) entry which is preliminary data.</text>
</comment>
<organism evidence="3 4">
    <name type="scientific">Amphibalanus amphitrite</name>
    <name type="common">Striped barnacle</name>
    <name type="synonym">Balanus amphitrite</name>
    <dbReference type="NCBI Taxonomy" id="1232801"/>
    <lineage>
        <taxon>Eukaryota</taxon>
        <taxon>Metazoa</taxon>
        <taxon>Ecdysozoa</taxon>
        <taxon>Arthropoda</taxon>
        <taxon>Crustacea</taxon>
        <taxon>Multicrustacea</taxon>
        <taxon>Cirripedia</taxon>
        <taxon>Thoracica</taxon>
        <taxon>Thoracicalcarea</taxon>
        <taxon>Balanomorpha</taxon>
        <taxon>Balanoidea</taxon>
        <taxon>Balanidae</taxon>
        <taxon>Amphibalaninae</taxon>
        <taxon>Amphibalanus</taxon>
    </lineage>
</organism>
<dbReference type="InterPro" id="IPR013087">
    <property type="entry name" value="Znf_C2H2_type"/>
</dbReference>
<protein>
    <recommendedName>
        <fullName evidence="2">C2H2-type domain-containing protein</fullName>
    </recommendedName>
</protein>
<dbReference type="OrthoDB" id="6398369at2759"/>
<dbReference type="Gene3D" id="3.30.160.60">
    <property type="entry name" value="Classic Zinc Finger"/>
    <property type="match status" value="1"/>
</dbReference>